<sequence length="276" mass="32110">MTVASQILTSLFMLIKLQSINISRVSTRRIMNLTKSDSKKDQAFTVFVEGNIGSGKTSFLQHFSKHNVLLLAEPVEAWRNIKGHNFLDLMYKDPMKWGLAFQSIVQKTMLDLHLRTSHEPIKMMERSIFSARYVFVENLHRTQKLSSPDYTVLDEWFQWITKNLHIKGDLTVYLRTDPEVVYKRIKARARPEEAHVPLEYLKQLHLMHEDWLYHKVSYSCPAPVIIVDANKDLPNMLEEYKKCELEIASNGYQIGPAQKNIEISSMIDAKINKIVF</sequence>
<proteinExistence type="predicted"/>
<evidence type="ECO:0000256" key="1">
    <source>
        <dbReference type="SAM" id="SignalP"/>
    </source>
</evidence>
<dbReference type="InterPro" id="IPR050566">
    <property type="entry name" value="Deoxyribonucleoside_kinase"/>
</dbReference>
<dbReference type="CDD" id="cd01673">
    <property type="entry name" value="dNK"/>
    <property type="match status" value="1"/>
</dbReference>
<organism evidence="3">
    <name type="scientific">Clastoptera arizonana</name>
    <name type="common">Arizona spittle bug</name>
    <dbReference type="NCBI Taxonomy" id="38151"/>
    <lineage>
        <taxon>Eukaryota</taxon>
        <taxon>Metazoa</taxon>
        <taxon>Ecdysozoa</taxon>
        <taxon>Arthropoda</taxon>
        <taxon>Hexapoda</taxon>
        <taxon>Insecta</taxon>
        <taxon>Pterygota</taxon>
        <taxon>Neoptera</taxon>
        <taxon>Paraneoptera</taxon>
        <taxon>Hemiptera</taxon>
        <taxon>Auchenorrhyncha</taxon>
        <taxon>Cercopoidea</taxon>
        <taxon>Clastopteridae</taxon>
        <taxon>Clastoptera</taxon>
    </lineage>
</organism>
<reference evidence="3" key="1">
    <citation type="submission" date="2015-12" db="EMBL/GenBank/DDBJ databases">
        <title>De novo transcriptome assembly of four potential Pierce s Disease insect vectors from Arizona vineyards.</title>
        <authorList>
            <person name="Tassone E.E."/>
        </authorList>
    </citation>
    <scope>NUCLEOTIDE SEQUENCE</scope>
</reference>
<dbReference type="Gene3D" id="3.40.50.300">
    <property type="entry name" value="P-loop containing nucleotide triphosphate hydrolases"/>
    <property type="match status" value="1"/>
</dbReference>
<dbReference type="AlphaFoldDB" id="A0A1B6C1H1"/>
<dbReference type="InterPro" id="IPR027417">
    <property type="entry name" value="P-loop_NTPase"/>
</dbReference>
<dbReference type="InterPro" id="IPR031314">
    <property type="entry name" value="DNK_dom"/>
</dbReference>
<feature type="signal peptide" evidence="1">
    <location>
        <begin position="1"/>
        <end position="19"/>
    </location>
</feature>
<protein>
    <recommendedName>
        <fullName evidence="2">Deoxynucleoside kinase domain-containing protein</fullName>
    </recommendedName>
</protein>
<evidence type="ECO:0000259" key="2">
    <source>
        <dbReference type="Pfam" id="PF01712"/>
    </source>
</evidence>
<dbReference type="FunFam" id="3.40.50.300:FF:001571">
    <property type="entry name" value="Deoxynucleoside kinase"/>
    <property type="match status" value="1"/>
</dbReference>
<dbReference type="Pfam" id="PF01712">
    <property type="entry name" value="dNK"/>
    <property type="match status" value="1"/>
</dbReference>
<evidence type="ECO:0000313" key="3">
    <source>
        <dbReference type="EMBL" id="JAS07363.1"/>
    </source>
</evidence>
<dbReference type="PANTHER" id="PTHR10513:SF24">
    <property type="entry name" value="THYMIDINE KINASE 2, MITOCHONDRIAL"/>
    <property type="match status" value="1"/>
</dbReference>
<dbReference type="PANTHER" id="PTHR10513">
    <property type="entry name" value="DEOXYNUCLEOSIDE KINASE"/>
    <property type="match status" value="1"/>
</dbReference>
<feature type="chain" id="PRO_5008580034" description="Deoxynucleoside kinase domain-containing protein" evidence="1">
    <location>
        <begin position="20"/>
        <end position="276"/>
    </location>
</feature>
<name>A0A1B6C1H1_9HEMI</name>
<accession>A0A1B6C1H1</accession>
<gene>
    <name evidence="3" type="ORF">g.30592</name>
</gene>
<dbReference type="GO" id="GO:0019136">
    <property type="term" value="F:deoxynucleoside kinase activity"/>
    <property type="evidence" value="ECO:0007669"/>
    <property type="project" value="TreeGrafter"/>
</dbReference>
<keyword evidence="1" id="KW-0732">Signal</keyword>
<dbReference type="SUPFAM" id="SSF52540">
    <property type="entry name" value="P-loop containing nucleoside triphosphate hydrolases"/>
    <property type="match status" value="1"/>
</dbReference>
<dbReference type="GO" id="GO:0005739">
    <property type="term" value="C:mitochondrion"/>
    <property type="evidence" value="ECO:0007669"/>
    <property type="project" value="TreeGrafter"/>
</dbReference>
<feature type="domain" description="Deoxynucleoside kinase" evidence="2">
    <location>
        <begin position="47"/>
        <end position="241"/>
    </location>
</feature>
<dbReference type="EMBL" id="GEDC01029935">
    <property type="protein sequence ID" value="JAS07363.1"/>
    <property type="molecule type" value="Transcribed_RNA"/>
</dbReference>